<dbReference type="EMBL" id="CM001212">
    <property type="protein sequence ID" value="EGP82145.1"/>
    <property type="molecule type" value="Genomic_DNA"/>
</dbReference>
<reference evidence="1 2" key="1">
    <citation type="journal article" date="2011" name="PLoS Genet.">
        <title>Finished genome of the fungal wheat pathogen Mycosphaerella graminicola reveals dispensome structure, chromosome plasticity, and stealth pathogenesis.</title>
        <authorList>
            <person name="Goodwin S.B."/>
            <person name="Ben M'barek S."/>
            <person name="Dhillon B."/>
            <person name="Wittenberg A.H.J."/>
            <person name="Crane C.F."/>
            <person name="Hane J.K."/>
            <person name="Foster A.J."/>
            <person name="Van der Lee T.A.J."/>
            <person name="Grimwood J."/>
            <person name="Aerts A."/>
            <person name="Antoniw J."/>
            <person name="Bailey A."/>
            <person name="Bluhm B."/>
            <person name="Bowler J."/>
            <person name="Bristow J."/>
            <person name="van der Burgt A."/>
            <person name="Canto-Canche B."/>
            <person name="Churchill A.C.L."/>
            <person name="Conde-Ferraez L."/>
            <person name="Cools H.J."/>
            <person name="Coutinho P.M."/>
            <person name="Csukai M."/>
            <person name="Dehal P."/>
            <person name="De Wit P."/>
            <person name="Donzelli B."/>
            <person name="van de Geest H.C."/>
            <person name="van Ham R.C.H.J."/>
            <person name="Hammond-Kosack K.E."/>
            <person name="Henrissat B."/>
            <person name="Kilian A."/>
            <person name="Kobayashi A.K."/>
            <person name="Koopmann E."/>
            <person name="Kourmpetis Y."/>
            <person name="Kuzniar A."/>
            <person name="Lindquist E."/>
            <person name="Lombard V."/>
            <person name="Maliepaard C."/>
            <person name="Martins N."/>
            <person name="Mehrabi R."/>
            <person name="Nap J.P.H."/>
            <person name="Ponomarenko A."/>
            <person name="Rudd J.J."/>
            <person name="Salamov A."/>
            <person name="Schmutz J."/>
            <person name="Schouten H.J."/>
            <person name="Shapiro H."/>
            <person name="Stergiopoulos I."/>
            <person name="Torriani S.F.F."/>
            <person name="Tu H."/>
            <person name="de Vries R.P."/>
            <person name="Waalwijk C."/>
            <person name="Ware S.B."/>
            <person name="Wiebenga A."/>
            <person name="Zwiers L.-H."/>
            <person name="Oliver R.P."/>
            <person name="Grigoriev I.V."/>
            <person name="Kema G.H.J."/>
        </authorList>
    </citation>
    <scope>NUCLEOTIDE SEQUENCE [LARGE SCALE GENOMIC DNA]</scope>
    <source>
        <strain evidence="2">CBS 115943 / IPO323</strain>
    </source>
</reference>
<dbReference type="KEGG" id="ztr:MYCGRDRAFT_97836"/>
<dbReference type="HOGENOM" id="CLU_866556_0_0_1"/>
<dbReference type="GeneID" id="13399671"/>
<evidence type="ECO:0000313" key="2">
    <source>
        <dbReference type="Proteomes" id="UP000008062"/>
    </source>
</evidence>
<name>F9XRI9_ZYMTI</name>
<dbReference type="OrthoDB" id="5394106at2759"/>
<dbReference type="Proteomes" id="UP000008062">
    <property type="component" value="Chromosome 17"/>
</dbReference>
<dbReference type="InParanoid" id="F9XRI9"/>
<organism evidence="1 2">
    <name type="scientific">Zymoseptoria tritici (strain CBS 115943 / IPO323)</name>
    <name type="common">Speckled leaf blotch fungus</name>
    <name type="synonym">Septoria tritici</name>
    <dbReference type="NCBI Taxonomy" id="336722"/>
    <lineage>
        <taxon>Eukaryota</taxon>
        <taxon>Fungi</taxon>
        <taxon>Dikarya</taxon>
        <taxon>Ascomycota</taxon>
        <taxon>Pezizomycotina</taxon>
        <taxon>Dothideomycetes</taxon>
        <taxon>Dothideomycetidae</taxon>
        <taxon>Mycosphaerellales</taxon>
        <taxon>Mycosphaerellaceae</taxon>
        <taxon>Zymoseptoria</taxon>
    </lineage>
</organism>
<dbReference type="AlphaFoldDB" id="F9XRI9"/>
<dbReference type="RefSeq" id="XP_003847169.1">
    <property type="nucleotide sequence ID" value="XM_003847121.1"/>
</dbReference>
<proteinExistence type="predicted"/>
<sequence>MIEELEDVSTPDINLVRRRILSPSRLQYRERQPPAELMRDTQMPTIMEDKTSLRPTYLYCGPRIPYYLHGCAVRKVKRSWENSDRGALRKKDVQTRARRVLGVTAELVLASTESAPAHAAPEDTTRPCPADVEEWTSKANKRASIFSHVSSGPSQITSPLCSLKDTMQWSSLVDTFCTARMPPSAACPPTTPNRKLLLALSTLVASISLFTIAVSMTDAIIRKASLTRLRQISATVHHRTHAVIKPITLTSVGPTTYKATLLRARTRVAAALSHSIDFILRISASTVTSLSAGHITCEAASLRAFTSVATASTDPFNYASS</sequence>
<protein>
    <submittedName>
        <fullName evidence="1">Uncharacterized protein</fullName>
    </submittedName>
</protein>
<evidence type="ECO:0000313" key="1">
    <source>
        <dbReference type="EMBL" id="EGP82145.1"/>
    </source>
</evidence>
<accession>F9XRI9</accession>
<gene>
    <name evidence="1" type="ORF">MYCGRDRAFT_97836</name>
</gene>
<keyword evidence="2" id="KW-1185">Reference proteome</keyword>